<dbReference type="PANTHER" id="PTHR13149:SF0">
    <property type="entry name" value="VACUOLAR PROTEIN-SORTING-ASSOCIATED PROTEIN 25"/>
    <property type="match status" value="1"/>
</dbReference>
<sequence>MPYEPFTTESGFVLQPIHSFPPFFTKQHHPSILSDATQQWIKLILGYARHRRLWTLRVEDAESKDGPWNEVFWNPRIKRQMPQQYLEYITKTMVSEGSAFWEPPRQTRSVIVCWSKVDAWAETLYDWVLSTGQMNTILTYYEIQNPETVEGPMSETPLPLLLKAIQVLAKSGRAQQIEGEAADGAEGGGGVRFFRAVAK</sequence>
<reference evidence="5" key="2">
    <citation type="submission" date="2015-01" db="EMBL/GenBank/DDBJ databases">
        <title>Evolutionary Origins and Diversification of the Mycorrhizal Mutualists.</title>
        <authorList>
            <consortium name="DOE Joint Genome Institute"/>
            <consortium name="Mycorrhizal Genomics Consortium"/>
            <person name="Kohler A."/>
            <person name="Kuo A."/>
            <person name="Nagy L.G."/>
            <person name="Floudas D."/>
            <person name="Copeland A."/>
            <person name="Barry K.W."/>
            <person name="Cichocki N."/>
            <person name="Veneault-Fourrey C."/>
            <person name="LaButti K."/>
            <person name="Lindquist E.A."/>
            <person name="Lipzen A."/>
            <person name="Lundell T."/>
            <person name="Morin E."/>
            <person name="Murat C."/>
            <person name="Riley R."/>
            <person name="Ohm R."/>
            <person name="Sun H."/>
            <person name="Tunlid A."/>
            <person name="Henrissat B."/>
            <person name="Grigoriev I.V."/>
            <person name="Hibbett D.S."/>
            <person name="Martin F."/>
        </authorList>
    </citation>
    <scope>NUCLEOTIDE SEQUENCE [LARGE SCALE GENOMIC DNA]</scope>
    <source>
        <strain evidence="5">MUT 4182</strain>
    </source>
</reference>
<dbReference type="Proteomes" id="UP000054248">
    <property type="component" value="Unassembled WGS sequence"/>
</dbReference>
<dbReference type="HOGENOM" id="CLU_087657_0_1_1"/>
<dbReference type="InterPro" id="IPR008570">
    <property type="entry name" value="ESCRT-II_cplx_Vps25-sub"/>
</dbReference>
<dbReference type="OrthoDB" id="245150at2759"/>
<proteinExistence type="inferred from homology"/>
<accession>A0A0C3QJL9</accession>
<dbReference type="Gene3D" id="1.10.10.10">
    <property type="entry name" value="Winged helix-like DNA-binding domain superfamily/Winged helix DNA-binding domain"/>
    <property type="match status" value="1"/>
</dbReference>
<evidence type="ECO:0008006" key="6">
    <source>
        <dbReference type="Google" id="ProtNLM"/>
    </source>
</evidence>
<name>A0A0C3QJL9_9AGAM</name>
<dbReference type="EMBL" id="KN823011">
    <property type="protein sequence ID" value="KIO27316.1"/>
    <property type="molecule type" value="Genomic_DNA"/>
</dbReference>
<gene>
    <name evidence="4" type="ORF">M407DRAFT_243412</name>
</gene>
<dbReference type="GO" id="GO:0000814">
    <property type="term" value="C:ESCRT II complex"/>
    <property type="evidence" value="ECO:0007669"/>
    <property type="project" value="InterPro"/>
</dbReference>
<dbReference type="PANTHER" id="PTHR13149">
    <property type="entry name" value="VACUOLAR PROTEIN SORTING-ASSOCIATED PROTEIN VPS25"/>
    <property type="match status" value="1"/>
</dbReference>
<dbReference type="GO" id="GO:0042803">
    <property type="term" value="F:protein homodimerization activity"/>
    <property type="evidence" value="ECO:0007669"/>
    <property type="project" value="TreeGrafter"/>
</dbReference>
<reference evidence="4 5" key="1">
    <citation type="submission" date="2014-04" db="EMBL/GenBank/DDBJ databases">
        <authorList>
            <consortium name="DOE Joint Genome Institute"/>
            <person name="Kuo A."/>
            <person name="Girlanda M."/>
            <person name="Perotto S."/>
            <person name="Kohler A."/>
            <person name="Nagy L.G."/>
            <person name="Floudas D."/>
            <person name="Copeland A."/>
            <person name="Barry K.W."/>
            <person name="Cichocki N."/>
            <person name="Veneault-Fourrey C."/>
            <person name="LaButti K."/>
            <person name="Lindquist E.A."/>
            <person name="Lipzen A."/>
            <person name="Lundell T."/>
            <person name="Morin E."/>
            <person name="Murat C."/>
            <person name="Sun H."/>
            <person name="Tunlid A."/>
            <person name="Henrissat B."/>
            <person name="Grigoriev I.V."/>
            <person name="Hibbett D.S."/>
            <person name="Martin F."/>
            <person name="Nordberg H.P."/>
            <person name="Cantor M.N."/>
            <person name="Hua S.X."/>
        </authorList>
    </citation>
    <scope>NUCLEOTIDE SEQUENCE [LARGE SCALE GENOMIC DNA]</scope>
    <source>
        <strain evidence="4 5">MUT 4182</strain>
    </source>
</reference>
<keyword evidence="3" id="KW-0653">Protein transport</keyword>
<evidence type="ECO:0000256" key="1">
    <source>
        <dbReference type="ARBA" id="ARBA00009674"/>
    </source>
</evidence>
<evidence type="ECO:0000256" key="2">
    <source>
        <dbReference type="ARBA" id="ARBA00022448"/>
    </source>
</evidence>
<evidence type="ECO:0000313" key="4">
    <source>
        <dbReference type="EMBL" id="KIO27316.1"/>
    </source>
</evidence>
<keyword evidence="5" id="KW-1185">Reference proteome</keyword>
<dbReference type="STRING" id="1051891.A0A0C3QJL9"/>
<evidence type="ECO:0000256" key="3">
    <source>
        <dbReference type="ARBA" id="ARBA00022927"/>
    </source>
</evidence>
<dbReference type="GO" id="GO:0005198">
    <property type="term" value="F:structural molecule activity"/>
    <property type="evidence" value="ECO:0007669"/>
    <property type="project" value="TreeGrafter"/>
</dbReference>
<dbReference type="Pfam" id="PF05871">
    <property type="entry name" value="ESCRT-II"/>
    <property type="match status" value="1"/>
</dbReference>
<dbReference type="InterPro" id="IPR014041">
    <property type="entry name" value="ESCRT-II_cplx_Vps25-sub_N"/>
</dbReference>
<evidence type="ECO:0000313" key="5">
    <source>
        <dbReference type="Proteomes" id="UP000054248"/>
    </source>
</evidence>
<dbReference type="InterPro" id="IPR036388">
    <property type="entry name" value="WH-like_DNA-bd_sf"/>
</dbReference>
<dbReference type="SUPFAM" id="SSF46785">
    <property type="entry name" value="Winged helix' DNA-binding domain"/>
    <property type="match status" value="2"/>
</dbReference>
<keyword evidence="2" id="KW-0813">Transport</keyword>
<dbReference type="Gene3D" id="1.10.10.570">
    <property type="entry name" value="Winged helix' DNA-binding domain. Chain C. Domain 1"/>
    <property type="match status" value="1"/>
</dbReference>
<dbReference type="InterPro" id="IPR036390">
    <property type="entry name" value="WH_DNA-bd_sf"/>
</dbReference>
<comment type="similarity">
    <text evidence="1">Belongs to the VPS25 family.</text>
</comment>
<organism evidence="4 5">
    <name type="scientific">Tulasnella calospora MUT 4182</name>
    <dbReference type="NCBI Taxonomy" id="1051891"/>
    <lineage>
        <taxon>Eukaryota</taxon>
        <taxon>Fungi</taxon>
        <taxon>Dikarya</taxon>
        <taxon>Basidiomycota</taxon>
        <taxon>Agaricomycotina</taxon>
        <taxon>Agaricomycetes</taxon>
        <taxon>Cantharellales</taxon>
        <taxon>Tulasnellaceae</taxon>
        <taxon>Tulasnella</taxon>
    </lineage>
</organism>
<protein>
    <recommendedName>
        <fullName evidence="6">ESCRT-II complex vps25 subunit</fullName>
    </recommendedName>
</protein>
<dbReference type="AlphaFoldDB" id="A0A0C3QJL9"/>
<dbReference type="GO" id="GO:0043328">
    <property type="term" value="P:protein transport to vacuole involved in ubiquitin-dependent protein catabolic process via the multivesicular body sorting pathway"/>
    <property type="evidence" value="ECO:0007669"/>
    <property type="project" value="TreeGrafter"/>
</dbReference>